<dbReference type="InterPro" id="IPR038718">
    <property type="entry name" value="SNF2-like_sf"/>
</dbReference>
<evidence type="ECO:0000256" key="2">
    <source>
        <dbReference type="ARBA" id="ARBA00022801"/>
    </source>
</evidence>
<keyword evidence="6" id="KW-1185">Reference proteome</keyword>
<evidence type="ECO:0000256" key="1">
    <source>
        <dbReference type="ARBA" id="ARBA00022741"/>
    </source>
</evidence>
<dbReference type="Proteomes" id="UP001291926">
    <property type="component" value="Unassembled WGS sequence"/>
</dbReference>
<dbReference type="PANTHER" id="PTHR45626:SF22">
    <property type="entry name" value="DNA REPAIR PROTEIN RAD5"/>
    <property type="match status" value="1"/>
</dbReference>
<evidence type="ECO:0000313" key="6">
    <source>
        <dbReference type="Proteomes" id="UP001291926"/>
    </source>
</evidence>
<comment type="caution">
    <text evidence="5">The sequence shown here is derived from an EMBL/GenBank/DDBJ whole genome shotgun (WGS) entry which is preliminary data.</text>
</comment>
<gene>
    <name evidence="5" type="ORF">RD792_000335</name>
</gene>
<reference evidence="5 6" key="1">
    <citation type="journal article" date="2023" name="bioRxiv">
        <title>Genome report: Whole genome sequence and annotation of Penstemon davidsonii.</title>
        <authorList>
            <person name="Ostevik K.L."/>
            <person name="Alabady M."/>
            <person name="Zhang M."/>
            <person name="Rausher M.D."/>
        </authorList>
    </citation>
    <scope>NUCLEOTIDE SEQUENCE [LARGE SCALE GENOMIC DNA]</scope>
    <source>
        <strain evidence="5">DNT005</strain>
        <tissue evidence="5">Whole leaf</tissue>
    </source>
</reference>
<protein>
    <recommendedName>
        <fullName evidence="4">SNF2 N-terminal domain-containing protein</fullName>
    </recommendedName>
</protein>
<organism evidence="5 6">
    <name type="scientific">Penstemon davidsonii</name>
    <dbReference type="NCBI Taxonomy" id="160366"/>
    <lineage>
        <taxon>Eukaryota</taxon>
        <taxon>Viridiplantae</taxon>
        <taxon>Streptophyta</taxon>
        <taxon>Embryophyta</taxon>
        <taxon>Tracheophyta</taxon>
        <taxon>Spermatophyta</taxon>
        <taxon>Magnoliopsida</taxon>
        <taxon>eudicotyledons</taxon>
        <taxon>Gunneridae</taxon>
        <taxon>Pentapetalae</taxon>
        <taxon>asterids</taxon>
        <taxon>lamiids</taxon>
        <taxon>Lamiales</taxon>
        <taxon>Plantaginaceae</taxon>
        <taxon>Cheloneae</taxon>
        <taxon>Penstemon</taxon>
    </lineage>
</organism>
<dbReference type="EMBL" id="JAYDYQ010001087">
    <property type="protein sequence ID" value="KAK4489701.1"/>
    <property type="molecule type" value="Genomic_DNA"/>
</dbReference>
<keyword evidence="1" id="KW-0547">Nucleotide-binding</keyword>
<keyword evidence="2" id="KW-0378">Hydrolase</keyword>
<evidence type="ECO:0000259" key="4">
    <source>
        <dbReference type="Pfam" id="PF00176"/>
    </source>
</evidence>
<feature type="domain" description="SNF2 N-terminal" evidence="4">
    <location>
        <begin position="142"/>
        <end position="237"/>
    </location>
</feature>
<sequence>MEIFLAAYIDNMYTCITQAAGFNLVPGERGALAASARLWWWVIIRKGIYEDAPILRPIKSLCFWKLERLETEHRIYCSGKAKYPISNCKTDCKRRAAGFNLVPGERGALAASARLWWWVLRHNILVYASGNWNVLRLSIEYIVLAKQSTRFPTAKLTARGGDSMASIFHKVEWHRVVLDEAHTIKSYKSLGAQAAFGLSSYCRCCIIGTPIQNDLKDLYSLLCFLLVELWCNWEWIHGGIQRWKGHSRRTFAASSSTNITDDIWRFNRRGSPADKASGT</sequence>
<dbReference type="InterPro" id="IPR000330">
    <property type="entry name" value="SNF2_N"/>
</dbReference>
<dbReference type="Gene3D" id="3.40.50.10810">
    <property type="entry name" value="Tandem AAA-ATPase domain"/>
    <property type="match status" value="1"/>
</dbReference>
<dbReference type="PANTHER" id="PTHR45626">
    <property type="entry name" value="TRANSCRIPTION TERMINATION FACTOR 2-RELATED"/>
    <property type="match status" value="1"/>
</dbReference>
<dbReference type="InterPro" id="IPR027417">
    <property type="entry name" value="P-loop_NTPase"/>
</dbReference>
<accession>A0ABR0DLG1</accession>
<keyword evidence="3" id="KW-0067">ATP-binding</keyword>
<evidence type="ECO:0000313" key="5">
    <source>
        <dbReference type="EMBL" id="KAK4489701.1"/>
    </source>
</evidence>
<name>A0ABR0DLG1_9LAMI</name>
<dbReference type="SUPFAM" id="SSF52540">
    <property type="entry name" value="P-loop containing nucleoside triphosphate hydrolases"/>
    <property type="match status" value="1"/>
</dbReference>
<evidence type="ECO:0000256" key="3">
    <source>
        <dbReference type="ARBA" id="ARBA00022840"/>
    </source>
</evidence>
<proteinExistence type="predicted"/>
<dbReference type="InterPro" id="IPR050628">
    <property type="entry name" value="SNF2_RAD54_helicase_TF"/>
</dbReference>
<dbReference type="Pfam" id="PF00176">
    <property type="entry name" value="SNF2-rel_dom"/>
    <property type="match status" value="1"/>
</dbReference>